<accession>A0A0W8E9A0</accession>
<dbReference type="GO" id="GO:0005829">
    <property type="term" value="C:cytosol"/>
    <property type="evidence" value="ECO:0007669"/>
    <property type="project" value="TreeGrafter"/>
</dbReference>
<dbReference type="GO" id="GO:0004536">
    <property type="term" value="F:DNA nuclease activity"/>
    <property type="evidence" value="ECO:0007669"/>
    <property type="project" value="InterPro"/>
</dbReference>
<dbReference type="EMBL" id="LNQE01001833">
    <property type="protein sequence ID" value="KUG04961.1"/>
    <property type="molecule type" value="Genomic_DNA"/>
</dbReference>
<dbReference type="FunFam" id="3.20.20.140:FF:000005">
    <property type="entry name" value="TatD family hydrolase"/>
    <property type="match status" value="1"/>
</dbReference>
<name>A0A0W8E9A0_9ZZZZ</name>
<dbReference type="InterPro" id="IPR001130">
    <property type="entry name" value="TatD-like"/>
</dbReference>
<dbReference type="GO" id="GO:0016788">
    <property type="term" value="F:hydrolase activity, acting on ester bonds"/>
    <property type="evidence" value="ECO:0007669"/>
    <property type="project" value="InterPro"/>
</dbReference>
<dbReference type="Pfam" id="PF01026">
    <property type="entry name" value="TatD_DNase"/>
    <property type="match status" value="1"/>
</dbReference>
<dbReference type="PANTHER" id="PTHR46124:SF2">
    <property type="entry name" value="D-AMINOACYL-TRNA DEACYLASE"/>
    <property type="match status" value="1"/>
</dbReference>
<dbReference type="CDD" id="cd01310">
    <property type="entry name" value="TatD_DNAse"/>
    <property type="match status" value="1"/>
</dbReference>
<dbReference type="SUPFAM" id="SSF51556">
    <property type="entry name" value="Metallo-dependent hydrolases"/>
    <property type="match status" value="1"/>
</dbReference>
<evidence type="ECO:0000256" key="1">
    <source>
        <dbReference type="ARBA" id="ARBA00022723"/>
    </source>
</evidence>
<organism evidence="3">
    <name type="scientific">hydrocarbon metagenome</name>
    <dbReference type="NCBI Taxonomy" id="938273"/>
    <lineage>
        <taxon>unclassified sequences</taxon>
        <taxon>metagenomes</taxon>
        <taxon>ecological metagenomes</taxon>
    </lineage>
</organism>
<dbReference type="GO" id="GO:0046872">
    <property type="term" value="F:metal ion binding"/>
    <property type="evidence" value="ECO:0007669"/>
    <property type="project" value="UniProtKB-KW"/>
</dbReference>
<reference evidence="3" key="1">
    <citation type="journal article" date="2015" name="Proc. Natl. Acad. Sci. U.S.A.">
        <title>Networks of energetic and metabolic interactions define dynamics in microbial communities.</title>
        <authorList>
            <person name="Embree M."/>
            <person name="Liu J.K."/>
            <person name="Al-Bassam M.M."/>
            <person name="Zengler K."/>
        </authorList>
    </citation>
    <scope>NUCLEOTIDE SEQUENCE</scope>
</reference>
<dbReference type="NCBIfam" id="TIGR00010">
    <property type="entry name" value="YchF/TatD family DNA exonuclease"/>
    <property type="match status" value="1"/>
</dbReference>
<comment type="caution">
    <text evidence="3">The sequence shown here is derived from an EMBL/GenBank/DDBJ whole genome shotgun (WGS) entry which is preliminary data.</text>
</comment>
<dbReference type="InterPro" id="IPR032466">
    <property type="entry name" value="Metal_Hydrolase"/>
</dbReference>
<keyword evidence="2" id="KW-0378">Hydrolase</keyword>
<gene>
    <name evidence="3" type="ORF">ASZ90_017611</name>
</gene>
<evidence type="ECO:0000256" key="2">
    <source>
        <dbReference type="ARBA" id="ARBA00022801"/>
    </source>
</evidence>
<dbReference type="PIRSF" id="PIRSF005902">
    <property type="entry name" value="DNase_TatD"/>
    <property type="match status" value="1"/>
</dbReference>
<sequence>MLIDSHAHLQDREYKNDLDQVLSRAARAGVDTIICIGFDYSASQKAVELANRNNNIYAAVGIHPHDAKTLNEQILEKLYNLALNPKVVAIGEIGLDYYRNLSPVEQQKKAFVEQIKLAQELNKPVVIHDRDAHQDILDIIKREKAGINGGIMHCYSGQLPLAVELVKEGFYISFAGPLTFKNAKKSHEVAHKINLDRILIETDCPYLTPEPFRGKRNEPAHIKLVAQKLAEIRNLEVEEIADITSSNTKRVFRLD</sequence>
<protein>
    <submittedName>
        <fullName evidence="3">Putative deoxyribonuclease ycfh</fullName>
    </submittedName>
</protein>
<evidence type="ECO:0000313" key="3">
    <source>
        <dbReference type="EMBL" id="KUG04961.1"/>
    </source>
</evidence>
<dbReference type="InterPro" id="IPR015991">
    <property type="entry name" value="TatD/YcfH-like"/>
</dbReference>
<dbReference type="Gene3D" id="3.20.20.140">
    <property type="entry name" value="Metal-dependent hydrolases"/>
    <property type="match status" value="1"/>
</dbReference>
<dbReference type="AlphaFoldDB" id="A0A0W8E9A0"/>
<keyword evidence="1" id="KW-0479">Metal-binding</keyword>
<dbReference type="PANTHER" id="PTHR46124">
    <property type="entry name" value="D-AMINOACYL-TRNA DEACYLASE"/>
    <property type="match status" value="1"/>
</dbReference>
<proteinExistence type="predicted"/>